<dbReference type="Pfam" id="PF01202">
    <property type="entry name" value="SKI"/>
    <property type="match status" value="1"/>
</dbReference>
<comment type="subunit">
    <text evidence="7">Monomer.</text>
</comment>
<evidence type="ECO:0000256" key="3">
    <source>
        <dbReference type="ARBA" id="ARBA00022741"/>
    </source>
</evidence>
<evidence type="ECO:0000256" key="2">
    <source>
        <dbReference type="ARBA" id="ARBA00022679"/>
    </source>
</evidence>
<feature type="binding site" evidence="7">
    <location>
        <position position="136"/>
    </location>
    <ligand>
        <name>substrate</name>
    </ligand>
</feature>
<proteinExistence type="inferred from homology"/>
<keyword evidence="6 7" id="KW-0057">Aromatic amino acid biosynthesis</keyword>
<dbReference type="GO" id="GO:0004765">
    <property type="term" value="F:shikimate kinase activity"/>
    <property type="evidence" value="ECO:0007669"/>
    <property type="project" value="UniProtKB-UniRule"/>
</dbReference>
<evidence type="ECO:0000256" key="7">
    <source>
        <dbReference type="HAMAP-Rule" id="MF_00109"/>
    </source>
</evidence>
<comment type="similarity">
    <text evidence="7">Belongs to the shikimate kinase family.</text>
</comment>
<keyword evidence="7" id="KW-0479">Metal-binding</keyword>
<protein>
    <recommendedName>
        <fullName evidence="7">Shikimate kinase</fullName>
        <shortName evidence="7">SK</shortName>
        <ecNumber evidence="7">2.7.1.71</ecNumber>
    </recommendedName>
</protein>
<dbReference type="PANTHER" id="PTHR21087:SF16">
    <property type="entry name" value="SHIKIMATE KINASE 1, CHLOROPLASTIC"/>
    <property type="match status" value="1"/>
</dbReference>
<keyword evidence="7" id="KW-0460">Magnesium</keyword>
<dbReference type="Proteomes" id="UP000050277">
    <property type="component" value="Unassembled WGS sequence"/>
</dbReference>
<dbReference type="OrthoDB" id="9800332at2"/>
<gene>
    <name evidence="7" type="primary">aroK</name>
    <name evidence="8" type="ORF">SE18_06700</name>
</gene>
<feature type="binding site" evidence="7">
    <location>
        <position position="81"/>
    </location>
    <ligand>
        <name>substrate</name>
    </ligand>
</feature>
<sequence length="170" mass="18719">MAQHRNVILIGMPGSGKSTLGILLAKALVFDFIDTDVVIQTRQHGRLIDILERLGAEQFCAVENQYCAELELDSYVVATGGSVIYSPDAMANFQRLGTIVYLAIEFAELLPRISDMDSRGIVMQPGQTFADLYAERVPLYQQFADITVQCTGDDHEHTVNQIMAALAAHT</sequence>
<comment type="cofactor">
    <cofactor evidence="7">
        <name>Mg(2+)</name>
        <dbReference type="ChEBI" id="CHEBI:18420"/>
    </cofactor>
    <text evidence="7">Binds 1 Mg(2+) ion per subunit.</text>
</comment>
<dbReference type="GO" id="GO:0005524">
    <property type="term" value="F:ATP binding"/>
    <property type="evidence" value="ECO:0007669"/>
    <property type="project" value="UniProtKB-UniRule"/>
</dbReference>
<comment type="catalytic activity">
    <reaction evidence="7">
        <text>shikimate + ATP = 3-phosphoshikimate + ADP + H(+)</text>
        <dbReference type="Rhea" id="RHEA:13121"/>
        <dbReference type="ChEBI" id="CHEBI:15378"/>
        <dbReference type="ChEBI" id="CHEBI:30616"/>
        <dbReference type="ChEBI" id="CHEBI:36208"/>
        <dbReference type="ChEBI" id="CHEBI:145989"/>
        <dbReference type="ChEBI" id="CHEBI:456216"/>
        <dbReference type="EC" id="2.7.1.71"/>
    </reaction>
</comment>
<dbReference type="SUPFAM" id="SSF52540">
    <property type="entry name" value="P-loop containing nucleoside triphosphate hydrolases"/>
    <property type="match status" value="1"/>
</dbReference>
<organism evidence="8 9">
    <name type="scientific">Herpetosiphon geysericola</name>
    <dbReference type="NCBI Taxonomy" id="70996"/>
    <lineage>
        <taxon>Bacteria</taxon>
        <taxon>Bacillati</taxon>
        <taxon>Chloroflexota</taxon>
        <taxon>Chloroflexia</taxon>
        <taxon>Herpetosiphonales</taxon>
        <taxon>Herpetosiphonaceae</taxon>
        <taxon>Herpetosiphon</taxon>
    </lineage>
</organism>
<dbReference type="CDD" id="cd00464">
    <property type="entry name" value="SK"/>
    <property type="match status" value="1"/>
</dbReference>
<dbReference type="InterPro" id="IPR027417">
    <property type="entry name" value="P-loop_NTPase"/>
</dbReference>
<keyword evidence="5 7" id="KW-0067">ATP-binding</keyword>
<feature type="binding site" evidence="7">
    <location>
        <position position="36"/>
    </location>
    <ligand>
        <name>substrate</name>
    </ligand>
</feature>
<keyword evidence="2 7" id="KW-0808">Transferase</keyword>
<dbReference type="PATRIC" id="fig|70996.4.peg.4696"/>
<dbReference type="PANTHER" id="PTHR21087">
    <property type="entry name" value="SHIKIMATE KINASE"/>
    <property type="match status" value="1"/>
</dbReference>
<keyword evidence="1 7" id="KW-0028">Amino-acid biosynthesis</keyword>
<dbReference type="EMBL" id="LGKP01000012">
    <property type="protein sequence ID" value="KPL90303.1"/>
    <property type="molecule type" value="Genomic_DNA"/>
</dbReference>
<name>A0A0P6XZG8_9CHLR</name>
<dbReference type="EC" id="2.7.1.71" evidence="7"/>
<keyword evidence="9" id="KW-1185">Reference proteome</keyword>
<evidence type="ECO:0000256" key="6">
    <source>
        <dbReference type="ARBA" id="ARBA00023141"/>
    </source>
</evidence>
<comment type="subcellular location">
    <subcellularLocation>
        <location evidence="7">Cytoplasm</location>
    </subcellularLocation>
</comment>
<dbReference type="InterPro" id="IPR031322">
    <property type="entry name" value="Shikimate/glucono_kinase"/>
</dbReference>
<keyword evidence="7" id="KW-0963">Cytoplasm</keyword>
<dbReference type="UniPathway" id="UPA00053">
    <property type="reaction ID" value="UER00088"/>
</dbReference>
<reference evidence="8 9" key="1">
    <citation type="submission" date="2015-07" db="EMBL/GenBank/DDBJ databases">
        <title>Whole genome sequence of Herpetosiphon geysericola DSM 7119.</title>
        <authorList>
            <person name="Hemp J."/>
            <person name="Ward L.M."/>
            <person name="Pace L.A."/>
            <person name="Fischer W.W."/>
        </authorList>
    </citation>
    <scope>NUCLEOTIDE SEQUENCE [LARGE SCALE GENOMIC DNA]</scope>
    <source>
        <strain evidence="8 9">DSM 7119</strain>
    </source>
</reference>
<dbReference type="AlphaFoldDB" id="A0A0P6XZG8"/>
<dbReference type="STRING" id="70996.SE18_06700"/>
<dbReference type="RefSeq" id="WP_054533660.1">
    <property type="nucleotide sequence ID" value="NZ_LGKP01000012.1"/>
</dbReference>
<comment type="caution">
    <text evidence="8">The sequence shown here is derived from an EMBL/GenBank/DDBJ whole genome shotgun (WGS) entry which is preliminary data.</text>
</comment>
<dbReference type="GO" id="GO:0008652">
    <property type="term" value="P:amino acid biosynthetic process"/>
    <property type="evidence" value="ECO:0007669"/>
    <property type="project" value="UniProtKB-KW"/>
</dbReference>
<dbReference type="InterPro" id="IPR000623">
    <property type="entry name" value="Shikimate_kinase/TSH1"/>
</dbReference>
<dbReference type="Gene3D" id="3.40.50.300">
    <property type="entry name" value="P-loop containing nucleotide triphosphate hydrolases"/>
    <property type="match status" value="1"/>
</dbReference>
<evidence type="ECO:0000256" key="4">
    <source>
        <dbReference type="ARBA" id="ARBA00022777"/>
    </source>
</evidence>
<dbReference type="GO" id="GO:0005829">
    <property type="term" value="C:cytosol"/>
    <property type="evidence" value="ECO:0007669"/>
    <property type="project" value="TreeGrafter"/>
</dbReference>
<dbReference type="HAMAP" id="MF_00109">
    <property type="entry name" value="Shikimate_kinase"/>
    <property type="match status" value="1"/>
</dbReference>
<feature type="binding site" evidence="7">
    <location>
        <begin position="14"/>
        <end position="19"/>
    </location>
    <ligand>
        <name>ATP</name>
        <dbReference type="ChEBI" id="CHEBI:30616"/>
    </ligand>
</feature>
<evidence type="ECO:0000256" key="1">
    <source>
        <dbReference type="ARBA" id="ARBA00022605"/>
    </source>
</evidence>
<accession>A0A0P6XZG8</accession>
<feature type="binding site" evidence="7">
    <location>
        <position position="18"/>
    </location>
    <ligand>
        <name>Mg(2+)</name>
        <dbReference type="ChEBI" id="CHEBI:18420"/>
    </ligand>
</feature>
<dbReference type="GO" id="GO:0009073">
    <property type="term" value="P:aromatic amino acid family biosynthetic process"/>
    <property type="evidence" value="ECO:0007669"/>
    <property type="project" value="UniProtKB-KW"/>
</dbReference>
<keyword evidence="3 7" id="KW-0547">Nucleotide-binding</keyword>
<evidence type="ECO:0000313" key="8">
    <source>
        <dbReference type="EMBL" id="KPL90303.1"/>
    </source>
</evidence>
<keyword evidence="4 7" id="KW-0418">Kinase</keyword>
<dbReference type="PRINTS" id="PR01100">
    <property type="entry name" value="SHIKIMTKNASE"/>
</dbReference>
<feature type="binding site" evidence="7">
    <location>
        <position position="119"/>
    </location>
    <ligand>
        <name>ATP</name>
        <dbReference type="ChEBI" id="CHEBI:30616"/>
    </ligand>
</feature>
<evidence type="ECO:0000256" key="5">
    <source>
        <dbReference type="ARBA" id="ARBA00022840"/>
    </source>
</evidence>
<comment type="function">
    <text evidence="7">Catalyzes the specific phosphorylation of the 3-hydroxyl group of shikimic acid using ATP as a cosubstrate.</text>
</comment>
<dbReference type="GO" id="GO:0009423">
    <property type="term" value="P:chorismate biosynthetic process"/>
    <property type="evidence" value="ECO:0007669"/>
    <property type="project" value="UniProtKB-UniRule"/>
</dbReference>
<dbReference type="GO" id="GO:0000287">
    <property type="term" value="F:magnesium ion binding"/>
    <property type="evidence" value="ECO:0007669"/>
    <property type="project" value="UniProtKB-UniRule"/>
</dbReference>
<comment type="pathway">
    <text evidence="7">Metabolic intermediate biosynthesis; chorismate biosynthesis; chorismate from D-erythrose 4-phosphate and phosphoenolpyruvate: step 5/7.</text>
</comment>
<comment type="caution">
    <text evidence="7">Lacks conserved residue(s) required for the propagation of feature annotation.</text>
</comment>
<evidence type="ECO:0000313" key="9">
    <source>
        <dbReference type="Proteomes" id="UP000050277"/>
    </source>
</evidence>